<name>A0ABP8LIU7_9BURK</name>
<dbReference type="RefSeq" id="WP_345067674.1">
    <property type="nucleotide sequence ID" value="NZ_BAABEX010000031.1"/>
</dbReference>
<sequence>MLKLLKSLIRAPKAEAKGGADAVVEPPDRISVPDSEPFDLAASLVDAGGFPVVDWDAVNRWIEAVPVESAKAEAWSSCERAWLEHLRVALGQEYRVRAQGSAILVSTLPANVADATLAFVNKTVQRIVRVLHGVAATPEWGNDILIVFDEDESYYRYISHYYPEAGEFASSSGMYINRGCGHFVTVKADLRSVEPVIAHELTHACLSHLPIPAWLNEGLAVNTEFRLCPPPQAQANPRQLHARHLKFWGAEEIQEFWSGKSFLRSDEGNELSYDLAKILVSQFAADWERFRQFALAADLADGAASSARQHLGIDLGAAACAVLEREPDPSWAPRPEGWHGAPERGAF</sequence>
<accession>A0ABP8LIU7</accession>
<dbReference type="EMBL" id="BAABEX010000031">
    <property type="protein sequence ID" value="GAA4430542.1"/>
    <property type="molecule type" value="Genomic_DNA"/>
</dbReference>
<comment type="caution">
    <text evidence="2">The sequence shown here is derived from an EMBL/GenBank/DDBJ whole genome shotgun (WGS) entry which is preliminary data.</text>
</comment>
<keyword evidence="3" id="KW-1185">Reference proteome</keyword>
<evidence type="ECO:0000313" key="2">
    <source>
        <dbReference type="EMBL" id="GAA4430542.1"/>
    </source>
</evidence>
<reference evidence="3" key="1">
    <citation type="journal article" date="2019" name="Int. J. Syst. Evol. Microbiol.">
        <title>The Global Catalogue of Microorganisms (GCM) 10K type strain sequencing project: providing services to taxonomists for standard genome sequencing and annotation.</title>
        <authorList>
            <consortium name="The Broad Institute Genomics Platform"/>
            <consortium name="The Broad Institute Genome Sequencing Center for Infectious Disease"/>
            <person name="Wu L."/>
            <person name="Ma J."/>
        </authorList>
    </citation>
    <scope>NUCLEOTIDE SEQUENCE [LARGE SCALE GENOMIC DNA]</scope>
    <source>
        <strain evidence="3">JCM 31890</strain>
    </source>
</reference>
<feature type="region of interest" description="Disordered" evidence="1">
    <location>
        <begin position="327"/>
        <end position="347"/>
    </location>
</feature>
<evidence type="ECO:0008006" key="4">
    <source>
        <dbReference type="Google" id="ProtNLM"/>
    </source>
</evidence>
<proteinExistence type="predicted"/>
<protein>
    <recommendedName>
        <fullName evidence="4">Peptidase MA-like domain-containing protein</fullName>
    </recommendedName>
</protein>
<evidence type="ECO:0000313" key="3">
    <source>
        <dbReference type="Proteomes" id="UP001501788"/>
    </source>
</evidence>
<gene>
    <name evidence="2" type="ORF">GCM10023090_32090</name>
</gene>
<dbReference type="Proteomes" id="UP001501788">
    <property type="component" value="Unassembled WGS sequence"/>
</dbReference>
<organism evidence="2 3">
    <name type="scientific">Acidovorax lacteus</name>
    <dbReference type="NCBI Taxonomy" id="1924988"/>
    <lineage>
        <taxon>Bacteria</taxon>
        <taxon>Pseudomonadati</taxon>
        <taxon>Pseudomonadota</taxon>
        <taxon>Betaproteobacteria</taxon>
        <taxon>Burkholderiales</taxon>
        <taxon>Comamonadaceae</taxon>
        <taxon>Acidovorax</taxon>
    </lineage>
</organism>
<evidence type="ECO:0000256" key="1">
    <source>
        <dbReference type="SAM" id="MobiDB-lite"/>
    </source>
</evidence>